<name>A0A142JTJ4_9BURK</name>
<dbReference type="GO" id="GO:0008811">
    <property type="term" value="F:chloramphenicol O-acetyltransferase activity"/>
    <property type="evidence" value="ECO:0007669"/>
    <property type="project" value="UniProtKB-EC"/>
</dbReference>
<organism evidence="9 10">
    <name type="scientific">Cupriavidus nantongensis</name>
    <dbReference type="NCBI Taxonomy" id="1796606"/>
    <lineage>
        <taxon>Bacteria</taxon>
        <taxon>Pseudomonadati</taxon>
        <taxon>Pseudomonadota</taxon>
        <taxon>Betaproteobacteria</taxon>
        <taxon>Burkholderiales</taxon>
        <taxon>Burkholderiaceae</taxon>
        <taxon>Cupriavidus</taxon>
    </lineage>
</organism>
<evidence type="ECO:0000313" key="9">
    <source>
        <dbReference type="EMBL" id="AMR81406.1"/>
    </source>
</evidence>
<keyword evidence="4" id="KW-0808">Transferase</keyword>
<dbReference type="CDD" id="cd03349">
    <property type="entry name" value="LbH_XAT"/>
    <property type="match status" value="1"/>
</dbReference>
<protein>
    <recommendedName>
        <fullName evidence="3">Chloramphenicol acetyltransferase</fullName>
        <ecNumber evidence="2">2.3.1.28</ecNumber>
    </recommendedName>
</protein>
<dbReference type="InterPro" id="IPR011004">
    <property type="entry name" value="Trimer_LpxA-like_sf"/>
</dbReference>
<dbReference type="Proteomes" id="UP000075238">
    <property type="component" value="Chromosome 2"/>
</dbReference>
<dbReference type="PANTHER" id="PTHR43300">
    <property type="entry name" value="ACETYLTRANSFERASE"/>
    <property type="match status" value="1"/>
</dbReference>
<evidence type="ECO:0000256" key="8">
    <source>
        <dbReference type="ARBA" id="ARBA00047633"/>
    </source>
</evidence>
<reference evidence="9 10" key="1">
    <citation type="submission" date="2016-03" db="EMBL/GenBank/DDBJ databases">
        <title>Complete genome sequence of a novel chlorpyrifos degrading bacterium, Cupriavidus nantongensis sp. X1.</title>
        <authorList>
            <person name="Fang L."/>
        </authorList>
    </citation>
    <scope>NUCLEOTIDE SEQUENCE [LARGE SCALE GENOMIC DNA]</scope>
    <source>
        <strain evidence="9 10">X1</strain>
    </source>
</reference>
<evidence type="ECO:0000256" key="6">
    <source>
        <dbReference type="ARBA" id="ARBA00023251"/>
    </source>
</evidence>
<keyword evidence="5" id="KW-0677">Repeat</keyword>
<evidence type="ECO:0000256" key="7">
    <source>
        <dbReference type="ARBA" id="ARBA00023315"/>
    </source>
</evidence>
<evidence type="ECO:0000256" key="2">
    <source>
        <dbReference type="ARBA" id="ARBA00013235"/>
    </source>
</evidence>
<evidence type="ECO:0000256" key="4">
    <source>
        <dbReference type="ARBA" id="ARBA00022679"/>
    </source>
</evidence>
<dbReference type="EC" id="2.3.1.28" evidence="2"/>
<proteinExistence type="inferred from homology"/>
<dbReference type="STRING" id="1796606.A2G96_26780"/>
<evidence type="ECO:0000256" key="5">
    <source>
        <dbReference type="ARBA" id="ARBA00022737"/>
    </source>
</evidence>
<dbReference type="Pfam" id="PF00132">
    <property type="entry name" value="Hexapep"/>
    <property type="match status" value="1"/>
</dbReference>
<dbReference type="KEGG" id="cnan:A2G96_26780"/>
<dbReference type="InterPro" id="IPR018357">
    <property type="entry name" value="Hexapep_transf_CS"/>
</dbReference>
<dbReference type="Gene3D" id="2.160.10.10">
    <property type="entry name" value="Hexapeptide repeat proteins"/>
    <property type="match status" value="1"/>
</dbReference>
<dbReference type="AlphaFoldDB" id="A0A142JTJ4"/>
<evidence type="ECO:0000313" key="10">
    <source>
        <dbReference type="Proteomes" id="UP000075238"/>
    </source>
</evidence>
<dbReference type="SUPFAM" id="SSF51161">
    <property type="entry name" value="Trimeric LpxA-like enzymes"/>
    <property type="match status" value="1"/>
</dbReference>
<keyword evidence="7" id="KW-0012">Acyltransferase</keyword>
<gene>
    <name evidence="9" type="ORF">A2G96_26780</name>
</gene>
<dbReference type="InterPro" id="IPR050179">
    <property type="entry name" value="Trans_hexapeptide_repeat"/>
</dbReference>
<evidence type="ECO:0000256" key="1">
    <source>
        <dbReference type="ARBA" id="ARBA00007274"/>
    </source>
</evidence>
<dbReference type="RefSeq" id="WP_062803213.1">
    <property type="nucleotide sequence ID" value="NZ_CP014845.1"/>
</dbReference>
<dbReference type="GO" id="GO:0046677">
    <property type="term" value="P:response to antibiotic"/>
    <property type="evidence" value="ECO:0007669"/>
    <property type="project" value="UniProtKB-KW"/>
</dbReference>
<comment type="catalytic activity">
    <reaction evidence="8">
        <text>chloramphenicol + acetyl-CoA = chloramphenicol 3-acetate + CoA</text>
        <dbReference type="Rhea" id="RHEA:18421"/>
        <dbReference type="ChEBI" id="CHEBI:16730"/>
        <dbReference type="ChEBI" id="CHEBI:17698"/>
        <dbReference type="ChEBI" id="CHEBI:57287"/>
        <dbReference type="ChEBI" id="CHEBI:57288"/>
        <dbReference type="EC" id="2.3.1.28"/>
    </reaction>
</comment>
<accession>A0A142JTJ4</accession>
<dbReference type="EMBL" id="CP014845">
    <property type="protein sequence ID" value="AMR81406.1"/>
    <property type="molecule type" value="Genomic_DNA"/>
</dbReference>
<comment type="similarity">
    <text evidence="1">Belongs to the transferase hexapeptide repeat family.</text>
</comment>
<sequence>MIESLAIKLKIHHIVCQRNAFASVQLGFGKRSKPIILEPHLELRAGLIDADEVGAFTYLGGDGSSFRHVARIGRFCSIAGGIQTGQMEHPTDMLSMHSMLYGNWSKVWEGSPEVAAYYSENQALVAKAMSAAGASIASRSTKIEIGNDVWIGYGALIRRGVKIGDGAVIGSRAVVTKDVPPYAVVGGTPAKVLKYRFPPDVVERLMALRWWDYGLRGLNGIDITDLPGCIDRIEANLQGMQPWKPTRVAVHSDNRVEVVTPA</sequence>
<dbReference type="PANTHER" id="PTHR43300:SF12">
    <property type="entry name" value="CHLORAMPHENICOL ACETYLTRANSFERASE"/>
    <property type="match status" value="1"/>
</dbReference>
<keyword evidence="6" id="KW-0046">Antibiotic resistance</keyword>
<evidence type="ECO:0000256" key="3">
    <source>
        <dbReference type="ARBA" id="ARBA00020291"/>
    </source>
</evidence>
<dbReference type="PROSITE" id="PS00101">
    <property type="entry name" value="HEXAPEP_TRANSFERASES"/>
    <property type="match status" value="1"/>
</dbReference>
<keyword evidence="10" id="KW-1185">Reference proteome</keyword>
<dbReference type="InterPro" id="IPR001451">
    <property type="entry name" value="Hexapep"/>
</dbReference>